<gene>
    <name evidence="1" type="ORF">OJAV_G00034600</name>
</gene>
<dbReference type="AlphaFoldDB" id="A0A437DG37"/>
<keyword evidence="2" id="KW-1185">Reference proteome</keyword>
<dbReference type="EMBL" id="CM012440">
    <property type="protein sequence ID" value="RVE73772.1"/>
    <property type="molecule type" value="Genomic_DNA"/>
</dbReference>
<dbReference type="Proteomes" id="UP000283210">
    <property type="component" value="Chromosome 4"/>
</dbReference>
<evidence type="ECO:0000313" key="1">
    <source>
        <dbReference type="EMBL" id="RVE73772.1"/>
    </source>
</evidence>
<organism evidence="1 2">
    <name type="scientific">Oryzias javanicus</name>
    <name type="common">Javanese ricefish</name>
    <name type="synonym">Aplocheilus javanicus</name>
    <dbReference type="NCBI Taxonomy" id="123683"/>
    <lineage>
        <taxon>Eukaryota</taxon>
        <taxon>Metazoa</taxon>
        <taxon>Chordata</taxon>
        <taxon>Craniata</taxon>
        <taxon>Vertebrata</taxon>
        <taxon>Euteleostomi</taxon>
        <taxon>Actinopterygii</taxon>
        <taxon>Neopterygii</taxon>
        <taxon>Teleostei</taxon>
        <taxon>Neoteleostei</taxon>
        <taxon>Acanthomorphata</taxon>
        <taxon>Ovalentaria</taxon>
        <taxon>Atherinomorphae</taxon>
        <taxon>Beloniformes</taxon>
        <taxon>Adrianichthyidae</taxon>
        <taxon>Oryziinae</taxon>
        <taxon>Oryzias</taxon>
    </lineage>
</organism>
<proteinExistence type="predicted"/>
<name>A0A437DG37_ORYJA</name>
<reference evidence="1 2" key="2">
    <citation type="submission" date="2019-01" db="EMBL/GenBank/DDBJ databases">
        <title>A chromosome length genome reference of the Java medaka (oryzias javanicus).</title>
        <authorList>
            <person name="Herpin A."/>
            <person name="Takehana Y."/>
            <person name="Naruse K."/>
            <person name="Ansai S."/>
            <person name="Kawaguchi M."/>
        </authorList>
    </citation>
    <scope>NUCLEOTIDE SEQUENCE [LARGE SCALE GENOMIC DNA]</scope>
    <source>
        <strain evidence="1">RS831</strain>
        <tissue evidence="1">Whole body</tissue>
    </source>
</reference>
<evidence type="ECO:0000313" key="2">
    <source>
        <dbReference type="Proteomes" id="UP000283210"/>
    </source>
</evidence>
<accession>A0A437DG37</accession>
<protein>
    <submittedName>
        <fullName evidence="1">Uncharacterized protein</fullName>
    </submittedName>
</protein>
<sequence length="245" mass="27243">MIRKVVVPLNFRMSLVQLFILSTCCWTAAARYIWSDVPKLLLEYVEITEGEFLDVGCTVPIDYRGGECRLFRGDSDYPFVTVTAQSYSCNFHVGSNQLLGHRPVGSKISIRCDYKIQNFISKSSDSRNIIVWGTKPSPKLSVSRHFSPLDDSIEVTCSPPVTPVSRFNLSCTYDPVTTHYIRSQYSNHISVFVVDMSKVSSSMDCEVSGPQDQLENSSWTTTGTNGANVTVRVTNSSLPSGHICT</sequence>
<reference evidence="1 2" key="1">
    <citation type="submission" date="2018-11" db="EMBL/GenBank/DDBJ databases">
        <authorList>
            <person name="Lopez-Roques C."/>
            <person name="Donnadieu C."/>
            <person name="Bouchez O."/>
            <person name="Klopp C."/>
            <person name="Cabau C."/>
            <person name="Zahm M."/>
        </authorList>
    </citation>
    <scope>NUCLEOTIDE SEQUENCE [LARGE SCALE GENOMIC DNA]</scope>
    <source>
        <strain evidence="1">RS831</strain>
        <tissue evidence="1">Whole body</tissue>
    </source>
</reference>
<dbReference type="OrthoDB" id="8850871at2759"/>